<dbReference type="Proteomes" id="UP001224392">
    <property type="component" value="Unassembled WGS sequence"/>
</dbReference>
<name>A0ABQ6LXZ1_9GAMM</name>
<organism evidence="1 2">
    <name type="scientific">Biformimicrobium ophioploci</name>
    <dbReference type="NCBI Taxonomy" id="3036711"/>
    <lineage>
        <taxon>Bacteria</taxon>
        <taxon>Pseudomonadati</taxon>
        <taxon>Pseudomonadota</taxon>
        <taxon>Gammaproteobacteria</taxon>
        <taxon>Cellvibrionales</taxon>
        <taxon>Microbulbiferaceae</taxon>
        <taxon>Biformimicrobium</taxon>
    </lineage>
</organism>
<evidence type="ECO:0000313" key="1">
    <source>
        <dbReference type="EMBL" id="GMG86915.1"/>
    </source>
</evidence>
<gene>
    <name evidence="1" type="ORF">MNKW57_12360</name>
</gene>
<keyword evidence="2" id="KW-1185">Reference proteome</keyword>
<accession>A0ABQ6LXZ1</accession>
<evidence type="ECO:0000313" key="2">
    <source>
        <dbReference type="Proteomes" id="UP001224392"/>
    </source>
</evidence>
<reference evidence="1 2" key="1">
    <citation type="submission" date="2023-04" db="EMBL/GenBank/DDBJ databases">
        <title>Marinobulbifer ophiurae gen. nov., sp. Nov., isolate from tissue of brittle star Ophioplocus japonicus.</title>
        <authorList>
            <person name="Kawano K."/>
            <person name="Sawayama S."/>
            <person name="Nakagawa S."/>
        </authorList>
    </citation>
    <scope>NUCLEOTIDE SEQUENCE [LARGE SCALE GENOMIC DNA]</scope>
    <source>
        <strain evidence="1 2">NKW57</strain>
    </source>
</reference>
<comment type="caution">
    <text evidence="1">The sequence shown here is derived from an EMBL/GenBank/DDBJ whole genome shotgun (WGS) entry which is preliminary data.</text>
</comment>
<sequence length="56" mass="6326">MNEPPPSLANQRSRRVMVKLGMARDPADDFDHPLVPEGNPARRNVLYRIARADWAG</sequence>
<proteinExistence type="predicted"/>
<protein>
    <submittedName>
        <fullName evidence="1">Uncharacterized protein</fullName>
    </submittedName>
</protein>
<dbReference type="EMBL" id="BSYJ01000002">
    <property type="protein sequence ID" value="GMG86915.1"/>
    <property type="molecule type" value="Genomic_DNA"/>
</dbReference>